<evidence type="ECO:0000313" key="1">
    <source>
        <dbReference type="EMBL" id="EYC25286.1"/>
    </source>
</evidence>
<sequence length="85" mass="9907">MCGRKKCILQVARREMAAPVSSYFAMTEQLSAEIAQFRQIKEMRKQRSLAELTELPCENSIPEKRAIFHFHQDKLLVRTHQVVTC</sequence>
<proteinExistence type="predicted"/>
<dbReference type="OrthoDB" id="5889856at2759"/>
<protein>
    <submittedName>
        <fullName evidence="1">Uncharacterized protein</fullName>
    </submittedName>
</protein>
<dbReference type="Proteomes" id="UP000024635">
    <property type="component" value="Unassembled WGS sequence"/>
</dbReference>
<dbReference type="EMBL" id="JARK01001348">
    <property type="protein sequence ID" value="EYC25286.1"/>
    <property type="molecule type" value="Genomic_DNA"/>
</dbReference>
<comment type="caution">
    <text evidence="1">The sequence shown here is derived from an EMBL/GenBank/DDBJ whole genome shotgun (WGS) entry which is preliminary data.</text>
</comment>
<gene>
    <name evidence="1" type="primary">Acey_s0012.g1804</name>
    <name evidence="1" type="ORF">Y032_0012g1804</name>
</gene>
<name>A0A016VDE0_9BILA</name>
<organism evidence="1 2">
    <name type="scientific">Ancylostoma ceylanicum</name>
    <dbReference type="NCBI Taxonomy" id="53326"/>
    <lineage>
        <taxon>Eukaryota</taxon>
        <taxon>Metazoa</taxon>
        <taxon>Ecdysozoa</taxon>
        <taxon>Nematoda</taxon>
        <taxon>Chromadorea</taxon>
        <taxon>Rhabditida</taxon>
        <taxon>Rhabditina</taxon>
        <taxon>Rhabditomorpha</taxon>
        <taxon>Strongyloidea</taxon>
        <taxon>Ancylostomatidae</taxon>
        <taxon>Ancylostomatinae</taxon>
        <taxon>Ancylostoma</taxon>
    </lineage>
</organism>
<reference evidence="2" key="1">
    <citation type="journal article" date="2015" name="Nat. Genet.">
        <title>The genome and transcriptome of the zoonotic hookworm Ancylostoma ceylanicum identify infection-specific gene families.</title>
        <authorList>
            <person name="Schwarz E.M."/>
            <person name="Hu Y."/>
            <person name="Antoshechkin I."/>
            <person name="Miller M.M."/>
            <person name="Sternberg P.W."/>
            <person name="Aroian R.V."/>
        </authorList>
    </citation>
    <scope>NUCLEOTIDE SEQUENCE</scope>
    <source>
        <strain evidence="2">HY135</strain>
    </source>
</reference>
<keyword evidence="2" id="KW-1185">Reference proteome</keyword>
<dbReference type="AlphaFoldDB" id="A0A016VDE0"/>
<accession>A0A016VDE0</accession>
<evidence type="ECO:0000313" key="2">
    <source>
        <dbReference type="Proteomes" id="UP000024635"/>
    </source>
</evidence>